<name>A0A848J4C5_9BACT</name>
<dbReference type="SMART" id="SM00712">
    <property type="entry name" value="PUR"/>
    <property type="match status" value="1"/>
</dbReference>
<dbReference type="GO" id="GO:0032422">
    <property type="term" value="F:purine-rich negative regulatory element binding"/>
    <property type="evidence" value="ECO:0007669"/>
    <property type="project" value="InterPro"/>
</dbReference>
<dbReference type="InterPro" id="IPR006628">
    <property type="entry name" value="PUR-bd_fam"/>
</dbReference>
<dbReference type="RefSeq" id="WP_169681951.1">
    <property type="nucleotide sequence ID" value="NZ_JABBNU010000007.1"/>
</dbReference>
<accession>A0A848J4C5</accession>
<dbReference type="GO" id="GO:0000977">
    <property type="term" value="F:RNA polymerase II transcription regulatory region sequence-specific DNA binding"/>
    <property type="evidence" value="ECO:0007669"/>
    <property type="project" value="InterPro"/>
</dbReference>
<evidence type="ECO:0000313" key="4">
    <source>
        <dbReference type="EMBL" id="NMM49199.1"/>
    </source>
</evidence>
<comment type="similarity">
    <text evidence="1">Belongs to the PUR DNA-binding protein family.</text>
</comment>
<dbReference type="AlphaFoldDB" id="A0A848J4C5"/>
<evidence type="ECO:0000256" key="1">
    <source>
        <dbReference type="ARBA" id="ARBA00009251"/>
    </source>
</evidence>
<evidence type="ECO:0000256" key="3">
    <source>
        <dbReference type="SAM" id="MobiDB-lite"/>
    </source>
</evidence>
<feature type="region of interest" description="Disordered" evidence="3">
    <location>
        <begin position="94"/>
        <end position="114"/>
    </location>
</feature>
<protein>
    <submittedName>
        <fullName evidence="4">PUR family DNA/RNA-binding protein</fullName>
    </submittedName>
</protein>
<reference evidence="4 5" key="1">
    <citation type="submission" date="2020-04" db="EMBL/GenBank/DDBJ databases">
        <title>Flammeovirgaceae bacterium KN852 isolated from deep sea.</title>
        <authorList>
            <person name="Zhang D.-C."/>
        </authorList>
    </citation>
    <scope>NUCLEOTIDE SEQUENCE [LARGE SCALE GENOMIC DNA]</scope>
    <source>
        <strain evidence="4 5">KN852</strain>
    </source>
</reference>
<organism evidence="4 5">
    <name type="scientific">Marinigracilibium pacificum</name>
    <dbReference type="NCBI Taxonomy" id="2729599"/>
    <lineage>
        <taxon>Bacteria</taxon>
        <taxon>Pseudomonadati</taxon>
        <taxon>Bacteroidota</taxon>
        <taxon>Cytophagia</taxon>
        <taxon>Cytophagales</taxon>
        <taxon>Flammeovirgaceae</taxon>
        <taxon>Marinigracilibium</taxon>
    </lineage>
</organism>
<evidence type="ECO:0000256" key="2">
    <source>
        <dbReference type="ARBA" id="ARBA00023125"/>
    </source>
</evidence>
<dbReference type="Pfam" id="PF11680">
    <property type="entry name" value="DUF3276"/>
    <property type="match status" value="1"/>
</dbReference>
<proteinExistence type="inferred from homology"/>
<keyword evidence="2" id="KW-0238">DNA-binding</keyword>
<dbReference type="Proteomes" id="UP000559010">
    <property type="component" value="Unassembled WGS sequence"/>
</dbReference>
<gene>
    <name evidence="4" type="ORF">HH304_12380</name>
</gene>
<comment type="caution">
    <text evidence="4">The sequence shown here is derived from an EMBL/GenBank/DDBJ whole genome shotgun (WGS) entry which is preliminary data.</text>
</comment>
<keyword evidence="5" id="KW-1185">Reference proteome</keyword>
<sequence length="114" mass="13701">MEDNKDKNELFAQRVKAGKRTYFFDVKSTRSNDFYLTITESKRRHKDDGFYYEKHKIFLYKEDFDKFLHALQNTVDHIKTELLPDVDFDQYLPGEEEEEADEIGSSFGDELKWD</sequence>
<dbReference type="Gene3D" id="3.10.450.700">
    <property type="match status" value="1"/>
</dbReference>
<evidence type="ECO:0000313" key="5">
    <source>
        <dbReference type="Proteomes" id="UP000559010"/>
    </source>
</evidence>
<dbReference type="EMBL" id="JABBNU010000007">
    <property type="protein sequence ID" value="NMM49199.1"/>
    <property type="molecule type" value="Genomic_DNA"/>
</dbReference>